<evidence type="ECO:0000259" key="1">
    <source>
        <dbReference type="PROSITE" id="PS51736"/>
    </source>
</evidence>
<feature type="domain" description="Resolvase/invertase-type recombinase catalytic" evidence="1">
    <location>
        <begin position="1"/>
        <end position="51"/>
    </location>
</feature>
<proteinExistence type="predicted"/>
<organism evidence="2 3">
    <name type="scientific">Hafnia psychrotolerans</name>
    <dbReference type="NCBI Taxonomy" id="1477018"/>
    <lineage>
        <taxon>Bacteria</taxon>
        <taxon>Pseudomonadati</taxon>
        <taxon>Pseudomonadota</taxon>
        <taxon>Gammaproteobacteria</taxon>
        <taxon>Enterobacterales</taxon>
        <taxon>Hafniaceae</taxon>
        <taxon>Hafnia</taxon>
    </lineage>
</organism>
<gene>
    <name evidence="2" type="ORF">GCM10011328_07460</name>
</gene>
<evidence type="ECO:0000313" key="3">
    <source>
        <dbReference type="Proteomes" id="UP000627464"/>
    </source>
</evidence>
<dbReference type="Proteomes" id="UP000627464">
    <property type="component" value="Unassembled WGS sequence"/>
</dbReference>
<evidence type="ECO:0000313" key="2">
    <source>
        <dbReference type="EMBL" id="GGA35210.1"/>
    </source>
</evidence>
<comment type="caution">
    <text evidence="2">The sequence shown here is derived from an EMBL/GenBank/DDBJ whole genome shotgun (WGS) entry which is preliminary data.</text>
</comment>
<dbReference type="PROSITE" id="PS51736">
    <property type="entry name" value="RECOMBINASES_3"/>
    <property type="match status" value="1"/>
</dbReference>
<accession>A0ABQ1G0R7</accession>
<reference evidence="3" key="1">
    <citation type="journal article" date="2019" name="Int. J. Syst. Evol. Microbiol.">
        <title>The Global Catalogue of Microorganisms (GCM) 10K type strain sequencing project: providing services to taxonomists for standard genome sequencing and annotation.</title>
        <authorList>
            <consortium name="The Broad Institute Genomics Platform"/>
            <consortium name="The Broad Institute Genome Sequencing Center for Infectious Disease"/>
            <person name="Wu L."/>
            <person name="Ma J."/>
        </authorList>
    </citation>
    <scope>NUCLEOTIDE SEQUENCE [LARGE SCALE GENOMIC DNA]</scope>
    <source>
        <strain evidence="3">CGMCC 1.12806</strain>
    </source>
</reference>
<name>A0ABQ1G0R7_9GAMM</name>
<dbReference type="EMBL" id="BMFZ01000002">
    <property type="protein sequence ID" value="GGA35210.1"/>
    <property type="molecule type" value="Genomic_DNA"/>
</dbReference>
<protein>
    <recommendedName>
        <fullName evidence="1">Resolvase/invertase-type recombinase catalytic domain-containing protein</fullName>
    </recommendedName>
</protein>
<dbReference type="InterPro" id="IPR006119">
    <property type="entry name" value="Resolv_N"/>
</dbReference>
<keyword evidence="3" id="KW-1185">Reference proteome</keyword>
<sequence>MFDNVISKVIPAGSLIIVENFDRISRADIDTAIEDVKKMFRKGVSVMTLGA</sequence>